<comment type="subcellular location">
    <subcellularLocation>
        <location evidence="1">Cell membrane</location>
        <topology evidence="1">Multi-pass membrane protein</topology>
    </subcellularLocation>
</comment>
<evidence type="ECO:0000256" key="1">
    <source>
        <dbReference type="ARBA" id="ARBA00004651"/>
    </source>
</evidence>
<keyword evidence="3 6" id="KW-0812">Transmembrane</keyword>
<name>A0ABV6LD10_9SPHI</name>
<dbReference type="Proteomes" id="UP001589828">
    <property type="component" value="Unassembled WGS sequence"/>
</dbReference>
<evidence type="ECO:0000313" key="9">
    <source>
        <dbReference type="Proteomes" id="UP001589828"/>
    </source>
</evidence>
<dbReference type="RefSeq" id="WP_377025115.1">
    <property type="nucleotide sequence ID" value="NZ_JBHLTS010000073.1"/>
</dbReference>
<feature type="transmembrane region" description="Helical" evidence="6">
    <location>
        <begin position="6"/>
        <end position="31"/>
    </location>
</feature>
<evidence type="ECO:0000256" key="2">
    <source>
        <dbReference type="ARBA" id="ARBA00022475"/>
    </source>
</evidence>
<comment type="caution">
    <text evidence="8">The sequence shown here is derived from an EMBL/GenBank/DDBJ whole genome shotgun (WGS) entry which is preliminary data.</text>
</comment>
<evidence type="ECO:0000256" key="6">
    <source>
        <dbReference type="SAM" id="Phobius"/>
    </source>
</evidence>
<keyword evidence="2" id="KW-1003">Cell membrane</keyword>
<keyword evidence="5 6" id="KW-0472">Membrane</keyword>
<evidence type="ECO:0000259" key="7">
    <source>
        <dbReference type="Pfam" id="PF13396"/>
    </source>
</evidence>
<accession>A0ABV6LD10</accession>
<dbReference type="InterPro" id="IPR027379">
    <property type="entry name" value="CLS_N"/>
</dbReference>
<keyword evidence="4 6" id="KW-1133">Transmembrane helix</keyword>
<dbReference type="Pfam" id="PF13396">
    <property type="entry name" value="PLDc_N"/>
    <property type="match status" value="1"/>
</dbReference>
<evidence type="ECO:0000313" key="8">
    <source>
        <dbReference type="EMBL" id="MFC0517362.1"/>
    </source>
</evidence>
<evidence type="ECO:0000256" key="3">
    <source>
        <dbReference type="ARBA" id="ARBA00022692"/>
    </source>
</evidence>
<organism evidence="8 9">
    <name type="scientific">Mucilaginibacter angelicae</name>
    <dbReference type="NCBI Taxonomy" id="869718"/>
    <lineage>
        <taxon>Bacteria</taxon>
        <taxon>Pseudomonadati</taxon>
        <taxon>Bacteroidota</taxon>
        <taxon>Sphingobacteriia</taxon>
        <taxon>Sphingobacteriales</taxon>
        <taxon>Sphingobacteriaceae</taxon>
        <taxon>Mucilaginibacter</taxon>
    </lineage>
</organism>
<feature type="domain" description="Cardiolipin synthase N-terminal" evidence="7">
    <location>
        <begin position="22"/>
        <end position="65"/>
    </location>
</feature>
<evidence type="ECO:0000256" key="5">
    <source>
        <dbReference type="ARBA" id="ARBA00023136"/>
    </source>
</evidence>
<reference evidence="8 9" key="1">
    <citation type="submission" date="2024-09" db="EMBL/GenBank/DDBJ databases">
        <authorList>
            <person name="Sun Q."/>
            <person name="Mori K."/>
        </authorList>
    </citation>
    <scope>NUCLEOTIDE SEQUENCE [LARGE SCALE GENOMIC DNA]</scope>
    <source>
        <strain evidence="8 9">NCAIM B.02415</strain>
    </source>
</reference>
<gene>
    <name evidence="8" type="ORF">ACFFGT_24340</name>
</gene>
<evidence type="ECO:0000256" key="4">
    <source>
        <dbReference type="ARBA" id="ARBA00022989"/>
    </source>
</evidence>
<protein>
    <submittedName>
        <fullName evidence="8">PLD nuclease N-terminal domain-containing protein</fullName>
    </submittedName>
</protein>
<proteinExistence type="predicted"/>
<dbReference type="EMBL" id="JBHLTS010000073">
    <property type="protein sequence ID" value="MFC0517362.1"/>
    <property type="molecule type" value="Genomic_DNA"/>
</dbReference>
<sequence>MNKLLFLNIGLPELVLVLLYPVLVIYCLIDIIRSTFKDPSNKIIWAIVVILMPCLGSVLYLAIGRNGKVS</sequence>
<feature type="transmembrane region" description="Helical" evidence="6">
    <location>
        <begin position="43"/>
        <end position="63"/>
    </location>
</feature>
<keyword evidence="9" id="KW-1185">Reference proteome</keyword>